<feature type="active site" description="Proton acceptor" evidence="2">
    <location>
        <position position="232"/>
    </location>
</feature>
<feature type="compositionally biased region" description="Basic and acidic residues" evidence="5">
    <location>
        <begin position="48"/>
        <end position="62"/>
    </location>
</feature>
<dbReference type="InterPro" id="IPR015422">
    <property type="entry name" value="PyrdxlP-dep_Trfase_small"/>
</dbReference>
<dbReference type="Gene3D" id="3.90.1150.10">
    <property type="entry name" value="Aspartate Aminotransferase, domain 1"/>
    <property type="match status" value="1"/>
</dbReference>
<proteinExistence type="inferred from homology"/>
<dbReference type="PANTHER" id="PTHR30244:SF34">
    <property type="entry name" value="DTDP-4-AMINO-4,6-DIDEOXYGALACTOSE TRANSAMINASE"/>
    <property type="match status" value="1"/>
</dbReference>
<organism evidence="6 7">
    <name type="scientific">Tautonia plasticadhaerens</name>
    <dbReference type="NCBI Taxonomy" id="2527974"/>
    <lineage>
        <taxon>Bacteria</taxon>
        <taxon>Pseudomonadati</taxon>
        <taxon>Planctomycetota</taxon>
        <taxon>Planctomycetia</taxon>
        <taxon>Isosphaerales</taxon>
        <taxon>Isosphaeraceae</taxon>
        <taxon>Tautonia</taxon>
    </lineage>
</organism>
<keyword evidence="6" id="KW-0614">Plasmid</keyword>
<geneLocation type="plasmid" evidence="7">
    <name>pelp_1</name>
</geneLocation>
<keyword evidence="6" id="KW-0032">Aminotransferase</keyword>
<keyword evidence="6" id="KW-0808">Transferase</keyword>
<dbReference type="EMBL" id="CP036427">
    <property type="protein sequence ID" value="QDV39102.1"/>
    <property type="molecule type" value="Genomic_DNA"/>
</dbReference>
<feature type="modified residue" description="N6-(pyridoxal phosphate)lysine" evidence="3">
    <location>
        <position position="232"/>
    </location>
</feature>
<evidence type="ECO:0000313" key="7">
    <source>
        <dbReference type="Proteomes" id="UP000317835"/>
    </source>
</evidence>
<dbReference type="PIRSF" id="PIRSF000390">
    <property type="entry name" value="PLP_StrS"/>
    <property type="match status" value="1"/>
</dbReference>
<feature type="region of interest" description="Disordered" evidence="5">
    <location>
        <begin position="19"/>
        <end position="62"/>
    </location>
</feature>
<protein>
    <submittedName>
        <fullName evidence="6">UDP-4-amino-4-deoxy-L-arabinose--oxoglutarate aminotransferase</fullName>
        <ecNumber evidence="6">2.6.1.87</ecNumber>
    </submittedName>
</protein>
<accession>A0A518HE29</accession>
<comment type="similarity">
    <text evidence="1 4">Belongs to the DegT/DnrJ/EryC1 family.</text>
</comment>
<dbReference type="OrthoDB" id="9810913at2"/>
<keyword evidence="7" id="KW-1185">Reference proteome</keyword>
<dbReference type="PROSITE" id="PS51318">
    <property type="entry name" value="TAT"/>
    <property type="match status" value="1"/>
</dbReference>
<sequence length="443" mass="47792">MTPRGHLSRRHFLAASSGALGANTLRGQEAGDDPAPDGRLAIDGGPKAVRESPPRPRRWGEPERERLEAMLGQDSLFYWKGPQTGLLVERFREACPLEYVMTCSSGTAALHIAVAAAGIAPGDEVITSPVTDIGTVIGVLYQQAVPVFADLGRNTYNLDPEDVARRITPRTRAIIAVHLAGNPCDLDALKALADEHGLALIEDCAQAWGARYRGRPIGTIGHIACFSLQDSKHVTCGDGGVVASNEERYGPRLQRFGDKGFDRLGSSGLFESFATNYRMSEPQAAVASAQLTRLEGIAARRARLGDLLTEGIAGLPGIEPHAVRADDRCTYWFSMFRLRPGAMRCDRAEFVRALVAEGVPATAGYIPLPLYGNPVFREHGFFAGRWPVKELGLTTMDYEAVSCPEAEAILESGVRVAIHEGMDEAYIRGVAAAVRKVASHYSA</sequence>
<dbReference type="GO" id="GO:0099620">
    <property type="term" value="F:UDP-4-amino-4-deoxy-L-arabinose aminotransferase"/>
    <property type="evidence" value="ECO:0007669"/>
    <property type="project" value="UniProtKB-EC"/>
</dbReference>
<gene>
    <name evidence="6" type="primary">arnB</name>
    <name evidence="6" type="ORF">ElP_70660</name>
</gene>
<evidence type="ECO:0000256" key="5">
    <source>
        <dbReference type="SAM" id="MobiDB-lite"/>
    </source>
</evidence>
<evidence type="ECO:0000256" key="2">
    <source>
        <dbReference type="PIRSR" id="PIRSR000390-1"/>
    </source>
</evidence>
<dbReference type="CDD" id="cd00616">
    <property type="entry name" value="AHBA_syn"/>
    <property type="match status" value="1"/>
</dbReference>
<dbReference type="InterPro" id="IPR000653">
    <property type="entry name" value="DegT/StrS_aminotransferase"/>
</dbReference>
<dbReference type="InterPro" id="IPR006311">
    <property type="entry name" value="TAT_signal"/>
</dbReference>
<name>A0A518HE29_9BACT</name>
<dbReference type="KEGG" id="tpla:ElP_70660"/>
<evidence type="ECO:0000256" key="4">
    <source>
        <dbReference type="RuleBase" id="RU004508"/>
    </source>
</evidence>
<dbReference type="SUPFAM" id="SSF53383">
    <property type="entry name" value="PLP-dependent transferases"/>
    <property type="match status" value="1"/>
</dbReference>
<dbReference type="RefSeq" id="WP_145279256.1">
    <property type="nucleotide sequence ID" value="NZ_CP036427.1"/>
</dbReference>
<dbReference type="Proteomes" id="UP000317835">
    <property type="component" value="Plasmid pElP_1"/>
</dbReference>
<evidence type="ECO:0000256" key="1">
    <source>
        <dbReference type="ARBA" id="ARBA00037999"/>
    </source>
</evidence>
<dbReference type="GO" id="GO:0000271">
    <property type="term" value="P:polysaccharide biosynthetic process"/>
    <property type="evidence" value="ECO:0007669"/>
    <property type="project" value="TreeGrafter"/>
</dbReference>
<evidence type="ECO:0000256" key="3">
    <source>
        <dbReference type="PIRSR" id="PIRSR000390-2"/>
    </source>
</evidence>
<dbReference type="AlphaFoldDB" id="A0A518HE29"/>
<dbReference type="Gene3D" id="3.40.640.10">
    <property type="entry name" value="Type I PLP-dependent aspartate aminotransferase-like (Major domain)"/>
    <property type="match status" value="1"/>
</dbReference>
<dbReference type="InterPro" id="IPR015421">
    <property type="entry name" value="PyrdxlP-dep_Trfase_major"/>
</dbReference>
<dbReference type="GO" id="GO:0030170">
    <property type="term" value="F:pyridoxal phosphate binding"/>
    <property type="evidence" value="ECO:0007669"/>
    <property type="project" value="TreeGrafter"/>
</dbReference>
<reference evidence="6 7" key="1">
    <citation type="submission" date="2019-02" db="EMBL/GenBank/DDBJ databases">
        <title>Deep-cultivation of Planctomycetes and their phenomic and genomic characterization uncovers novel biology.</title>
        <authorList>
            <person name="Wiegand S."/>
            <person name="Jogler M."/>
            <person name="Boedeker C."/>
            <person name="Pinto D."/>
            <person name="Vollmers J."/>
            <person name="Rivas-Marin E."/>
            <person name="Kohn T."/>
            <person name="Peeters S.H."/>
            <person name="Heuer A."/>
            <person name="Rast P."/>
            <person name="Oberbeckmann S."/>
            <person name="Bunk B."/>
            <person name="Jeske O."/>
            <person name="Meyerdierks A."/>
            <person name="Storesund J.E."/>
            <person name="Kallscheuer N."/>
            <person name="Luecker S."/>
            <person name="Lage O.M."/>
            <person name="Pohl T."/>
            <person name="Merkel B.J."/>
            <person name="Hornburger P."/>
            <person name="Mueller R.-W."/>
            <person name="Bruemmer F."/>
            <person name="Labrenz M."/>
            <person name="Spormann A.M."/>
            <person name="Op den Camp H."/>
            <person name="Overmann J."/>
            <person name="Amann R."/>
            <person name="Jetten M.S.M."/>
            <person name="Mascher T."/>
            <person name="Medema M.H."/>
            <person name="Devos D.P."/>
            <person name="Kaster A.-K."/>
            <person name="Ovreas L."/>
            <person name="Rohde M."/>
            <person name="Galperin M.Y."/>
            <person name="Jogler C."/>
        </authorList>
    </citation>
    <scope>NUCLEOTIDE SEQUENCE [LARGE SCALE GENOMIC DNA]</scope>
    <source>
        <strain evidence="6 7">ElP</strain>
        <plasmid evidence="7">pelp_1</plasmid>
    </source>
</reference>
<dbReference type="Pfam" id="PF01041">
    <property type="entry name" value="DegT_DnrJ_EryC1"/>
    <property type="match status" value="1"/>
</dbReference>
<keyword evidence="3 4" id="KW-0663">Pyridoxal phosphate</keyword>
<dbReference type="InterPro" id="IPR015424">
    <property type="entry name" value="PyrdxlP-dep_Trfase"/>
</dbReference>
<evidence type="ECO:0000313" key="6">
    <source>
        <dbReference type="EMBL" id="QDV39102.1"/>
    </source>
</evidence>
<dbReference type="PANTHER" id="PTHR30244">
    <property type="entry name" value="TRANSAMINASE"/>
    <property type="match status" value="1"/>
</dbReference>
<dbReference type="EC" id="2.6.1.87" evidence="6"/>